<evidence type="ECO:0000313" key="3">
    <source>
        <dbReference type="EMBL" id="CAL1158384.1"/>
    </source>
</evidence>
<organism evidence="2">
    <name type="scientific">Cladocopium goreaui</name>
    <dbReference type="NCBI Taxonomy" id="2562237"/>
    <lineage>
        <taxon>Eukaryota</taxon>
        <taxon>Sar</taxon>
        <taxon>Alveolata</taxon>
        <taxon>Dinophyceae</taxon>
        <taxon>Suessiales</taxon>
        <taxon>Symbiodiniaceae</taxon>
        <taxon>Cladocopium</taxon>
    </lineage>
</organism>
<feature type="region of interest" description="Disordered" evidence="1">
    <location>
        <begin position="558"/>
        <end position="580"/>
    </location>
</feature>
<reference evidence="3" key="2">
    <citation type="submission" date="2024-04" db="EMBL/GenBank/DDBJ databases">
        <authorList>
            <person name="Chen Y."/>
            <person name="Shah S."/>
            <person name="Dougan E. K."/>
            <person name="Thang M."/>
            <person name="Chan C."/>
        </authorList>
    </citation>
    <scope>NUCLEOTIDE SEQUENCE [LARGE SCALE GENOMIC DNA]</scope>
</reference>
<evidence type="ECO:0000313" key="2">
    <source>
        <dbReference type="EMBL" id="CAI4005009.1"/>
    </source>
</evidence>
<accession>A0A9P1D989</accession>
<feature type="region of interest" description="Disordered" evidence="1">
    <location>
        <begin position="14"/>
        <end position="47"/>
    </location>
</feature>
<comment type="caution">
    <text evidence="2">The sequence shown here is derived from an EMBL/GenBank/DDBJ whole genome shotgun (WGS) entry which is preliminary data.</text>
</comment>
<keyword evidence="5" id="KW-1185">Reference proteome</keyword>
<dbReference type="EMBL" id="CAMXCT020003546">
    <property type="protein sequence ID" value="CAL1158384.1"/>
    <property type="molecule type" value="Genomic_DNA"/>
</dbReference>
<dbReference type="EMBL" id="CAMXCT010003546">
    <property type="protein sequence ID" value="CAI4005009.1"/>
    <property type="molecule type" value="Genomic_DNA"/>
</dbReference>
<protein>
    <submittedName>
        <fullName evidence="4">SAP domain-containing protein</fullName>
    </submittedName>
</protein>
<feature type="compositionally biased region" description="Basic and acidic residues" evidence="1">
    <location>
        <begin position="27"/>
        <end position="40"/>
    </location>
</feature>
<gene>
    <name evidence="2" type="ORF">C1SCF055_LOCUS30766</name>
</gene>
<evidence type="ECO:0000313" key="4">
    <source>
        <dbReference type="EMBL" id="CAL4792321.1"/>
    </source>
</evidence>
<name>A0A9P1D989_9DINO</name>
<feature type="compositionally biased region" description="Low complexity" evidence="1">
    <location>
        <begin position="558"/>
        <end position="568"/>
    </location>
</feature>
<evidence type="ECO:0000256" key="1">
    <source>
        <dbReference type="SAM" id="MobiDB-lite"/>
    </source>
</evidence>
<sequence length="638" mass="72208">MFVPLAYNIMHSPPPLHRPSWDQVQQKGEKEEIETKDKPFEPVSRPTSQVLQVGRNFGFEMVILHQDERQQIFLERSWSCRQRQLQQPNKANQMLEAYNAAGGKGSQAPRLGDGAKLLRAPEVFDTDDPVNYTDWRGQILNWLTFCDGRIATKLYSILSSCLQGPALQIVRAHGDQRNRFAVWHRLKQLYALRARPRALAMGQAIMQHPSFPQQRSMLENLLQFDALLDQYELAAGHRMPDDLTVSIVLRCLDGPTRRHLEMIMDEGMDYAKLKDKLILLDKNTKAWSGDNFLKNLQAFNQLTSSNSSNYQGPALWKWIRSSQRCCQHYGIYINKEGKYIFNDFTVFELRSDLEGDEQDEWYVRMVSDTSTLWFQLDSGENDHPGELRWSNDPLMDWYHGLLCTLDWRQGVHDEDENLYIRAVPAGQLVVLDSGVDISLLPYHLSGCGIPKSGGETILENAQGERLQAFGKRSARVECEGLSNDLVVIEDDFIVVSVQSALISIGRLLHRGWSLRPNSRAGAMVTLVSPDGEAEVPLEFKRNSMAVCASIQVVSARDASSTSTSTSASMARLPKQPKQVPEPKLGKIIEEENDMMAIQTVIIRKEELTRHILRRGLNTSSSGNPFIDLPQSKVGLLSS</sequence>
<proteinExistence type="predicted"/>
<dbReference type="EMBL" id="CAMXCT030003546">
    <property type="protein sequence ID" value="CAL4792321.1"/>
    <property type="molecule type" value="Genomic_DNA"/>
</dbReference>
<dbReference type="AlphaFoldDB" id="A0A9P1D989"/>
<reference evidence="2" key="1">
    <citation type="submission" date="2022-10" db="EMBL/GenBank/DDBJ databases">
        <authorList>
            <person name="Chen Y."/>
            <person name="Dougan E. K."/>
            <person name="Chan C."/>
            <person name="Rhodes N."/>
            <person name="Thang M."/>
        </authorList>
    </citation>
    <scope>NUCLEOTIDE SEQUENCE</scope>
</reference>
<evidence type="ECO:0000313" key="5">
    <source>
        <dbReference type="Proteomes" id="UP001152797"/>
    </source>
</evidence>
<dbReference type="Proteomes" id="UP001152797">
    <property type="component" value="Unassembled WGS sequence"/>
</dbReference>